<gene>
    <name evidence="2" type="ORF">GIB67_040435</name>
</gene>
<feature type="region of interest" description="Disordered" evidence="1">
    <location>
        <begin position="142"/>
        <end position="174"/>
    </location>
</feature>
<feature type="compositionally biased region" description="Gly residues" evidence="1">
    <location>
        <begin position="157"/>
        <end position="174"/>
    </location>
</feature>
<dbReference type="Proteomes" id="UP000541444">
    <property type="component" value="Unassembled WGS sequence"/>
</dbReference>
<proteinExistence type="predicted"/>
<reference evidence="2 3" key="1">
    <citation type="journal article" date="2020" name="IScience">
        <title>Genome Sequencing of the Endangered Kingdonia uniflora (Circaeasteraceae, Ranunculales) Reveals Potential Mechanisms of Evolutionary Specialization.</title>
        <authorList>
            <person name="Sun Y."/>
            <person name="Deng T."/>
            <person name="Zhang A."/>
            <person name="Moore M.J."/>
            <person name="Landis J.B."/>
            <person name="Lin N."/>
            <person name="Zhang H."/>
            <person name="Zhang X."/>
            <person name="Huang J."/>
            <person name="Zhang X."/>
            <person name="Sun H."/>
            <person name="Wang H."/>
        </authorList>
    </citation>
    <scope>NUCLEOTIDE SEQUENCE [LARGE SCALE GENOMIC DNA]</scope>
    <source>
        <strain evidence="2">TB1705</strain>
        <tissue evidence="2">Leaf</tissue>
    </source>
</reference>
<dbReference type="EMBL" id="JACGCM010002813">
    <property type="protein sequence ID" value="KAF6135124.1"/>
    <property type="molecule type" value="Genomic_DNA"/>
</dbReference>
<sequence length="174" mass="19242">MGNIDMFGPTALRAGIAPVVVTSASVRSASQDLSLPGEAEEPNPGLHMEWTGRREMLPIARLRDPPPMSSSCGAEELWYLTYGMRRLRLIHTEYMRDAQGFKKFEDKLAIAHRKIDSIDHQPYAHDLPLKRGRDVQMVPLPPGGGARTRQCGSGLRTRGGGTSRRGWGTGEDFE</sequence>
<evidence type="ECO:0000256" key="1">
    <source>
        <dbReference type="SAM" id="MobiDB-lite"/>
    </source>
</evidence>
<keyword evidence="3" id="KW-1185">Reference proteome</keyword>
<name>A0A7J7KXX5_9MAGN</name>
<organism evidence="2 3">
    <name type="scientific">Kingdonia uniflora</name>
    <dbReference type="NCBI Taxonomy" id="39325"/>
    <lineage>
        <taxon>Eukaryota</taxon>
        <taxon>Viridiplantae</taxon>
        <taxon>Streptophyta</taxon>
        <taxon>Embryophyta</taxon>
        <taxon>Tracheophyta</taxon>
        <taxon>Spermatophyta</taxon>
        <taxon>Magnoliopsida</taxon>
        <taxon>Ranunculales</taxon>
        <taxon>Circaeasteraceae</taxon>
        <taxon>Kingdonia</taxon>
    </lineage>
</organism>
<protein>
    <submittedName>
        <fullName evidence="2">Uncharacterized protein</fullName>
    </submittedName>
</protein>
<evidence type="ECO:0000313" key="2">
    <source>
        <dbReference type="EMBL" id="KAF6135124.1"/>
    </source>
</evidence>
<evidence type="ECO:0000313" key="3">
    <source>
        <dbReference type="Proteomes" id="UP000541444"/>
    </source>
</evidence>
<comment type="caution">
    <text evidence="2">The sequence shown here is derived from an EMBL/GenBank/DDBJ whole genome shotgun (WGS) entry which is preliminary data.</text>
</comment>
<accession>A0A7J7KXX5</accession>
<dbReference type="AlphaFoldDB" id="A0A7J7KXX5"/>